<evidence type="ECO:0000256" key="7">
    <source>
        <dbReference type="ARBA" id="ARBA00022990"/>
    </source>
</evidence>
<evidence type="ECO:0000313" key="18">
    <source>
        <dbReference type="Proteomes" id="UP001461498"/>
    </source>
</evidence>
<reference evidence="17 18" key="1">
    <citation type="submission" date="2022-12" db="EMBL/GenBank/DDBJ databases">
        <title>Chromosome-level genome assembly of true bugs.</title>
        <authorList>
            <person name="Ma L."/>
            <person name="Li H."/>
        </authorList>
    </citation>
    <scope>NUCLEOTIDE SEQUENCE [LARGE SCALE GENOMIC DNA]</scope>
    <source>
        <strain evidence="17">Lab_2022b</strain>
    </source>
</reference>
<evidence type="ECO:0000256" key="11">
    <source>
        <dbReference type="ARBA" id="ARBA00023310"/>
    </source>
</evidence>
<evidence type="ECO:0000256" key="4">
    <source>
        <dbReference type="ARBA" id="ARBA00022547"/>
    </source>
</evidence>
<evidence type="ECO:0000256" key="15">
    <source>
        <dbReference type="RuleBase" id="RU367005"/>
    </source>
</evidence>
<dbReference type="GO" id="GO:0015986">
    <property type="term" value="P:proton motive force-driven ATP synthesis"/>
    <property type="evidence" value="ECO:0007669"/>
    <property type="project" value="InterPro"/>
</dbReference>
<comment type="similarity">
    <text evidence="2 15">Belongs to the ATPase e subunit family.</text>
</comment>
<comment type="subcellular location">
    <subcellularLocation>
        <location evidence="1 15">Mitochondrion inner membrane</location>
    </subcellularLocation>
</comment>
<keyword evidence="5 15" id="KW-0375">Hydrogen ion transport</keyword>
<gene>
    <name evidence="17" type="ORF">O3M35_006006</name>
</gene>
<evidence type="ECO:0000256" key="5">
    <source>
        <dbReference type="ARBA" id="ARBA00022781"/>
    </source>
</evidence>
<dbReference type="InterPro" id="IPR008386">
    <property type="entry name" value="ATP_synth_F0_esu_mt"/>
</dbReference>
<comment type="function">
    <text evidence="12 15">Subunit e, of the mitochondrial membrane ATP synthase complex (F(1)F(0) ATP synthase or Complex V) that produces ATP from ADP in the presence of a proton gradient across the membrane which is generated by electron transport complexes of the respiratory chain. ATP synthase complex consist of a soluble F(1) head domain - the catalytic core - and a membrane F(1) domain - the membrane proton channel. These two domains are linked by a central stalk rotating inside the F(1) region and a stationary peripheral stalk. During catalysis, ATP synthesis in the catalytic domain of F(1) is coupled via a rotary mechanism of the central stalk subunits to proton translocation. In vivo, can only synthesize ATP although its ATP hydrolase activity can be activated artificially in vitro. Part of the complex F(0) domain.</text>
</comment>
<dbReference type="EMBL" id="JAPXFL010000003">
    <property type="protein sequence ID" value="KAK9508452.1"/>
    <property type="molecule type" value="Genomic_DNA"/>
</dbReference>
<dbReference type="PANTHER" id="PTHR12427">
    <property type="entry name" value="ATP SYNTHASE E CHAIN, MITOCHONDRIAL"/>
    <property type="match status" value="1"/>
</dbReference>
<keyword evidence="8 15" id="KW-0406">Ion transport</keyword>
<sequence>MPTNFPPPVNVSPLIKTFRWGLLLAGIAYGSAWQARYTSKELSLKEVRLKEKAIRDKKLAEEKARAAAAEIAEIERQVAGGK</sequence>
<name>A0AAW1DHM6_9HEMI</name>
<keyword evidence="18" id="KW-1185">Reference proteome</keyword>
<evidence type="ECO:0000256" key="12">
    <source>
        <dbReference type="ARBA" id="ARBA00057306"/>
    </source>
</evidence>
<evidence type="ECO:0000256" key="8">
    <source>
        <dbReference type="ARBA" id="ARBA00023065"/>
    </source>
</evidence>
<evidence type="ECO:0000256" key="1">
    <source>
        <dbReference type="ARBA" id="ARBA00004273"/>
    </source>
</evidence>
<keyword evidence="10" id="KW-0472">Membrane</keyword>
<dbReference type="GO" id="GO:0045259">
    <property type="term" value="C:proton-transporting ATP synthase complex"/>
    <property type="evidence" value="ECO:0007669"/>
    <property type="project" value="UniProtKB-UniRule"/>
</dbReference>
<dbReference type="GO" id="GO:0005743">
    <property type="term" value="C:mitochondrial inner membrane"/>
    <property type="evidence" value="ECO:0007669"/>
    <property type="project" value="UniProtKB-SubCell"/>
</dbReference>
<evidence type="ECO:0000256" key="6">
    <source>
        <dbReference type="ARBA" id="ARBA00022792"/>
    </source>
</evidence>
<keyword evidence="6 15" id="KW-0999">Mitochondrion inner membrane</keyword>
<dbReference type="Proteomes" id="UP001461498">
    <property type="component" value="Unassembled WGS sequence"/>
</dbReference>
<comment type="subunit">
    <text evidence="13">Component of the ATP synthase complex composed at least of ATP5F1A/subunit alpha, ATP5F1B/subunit beta, ATP5MC1/subunit c (homooctomer), MT-ATP6/subunit a, MT-ATP8/subunit 8, ATP5ME/subunit e, ATP5MF/subunit f, ATP5MG/subunit g, ATP5MK/subunit k, ATP5MJ/subunit j, ATP5F1C/subunit gamma, ATP5F1D/subunit delta, ATP5F1E/subunit epsilon, ATP5PF/subunit F6, ATP5PB/subunit b, ATP5PD/subunit d, ATP5PO/subunit OSCP. ATP synthase complex consists of a soluble F(1) head domain (subunits alpha(3) and beta(3)) - the catalytic core - and a membrane F(0) domain - the membrane proton channel (subunits c, a, 8, e, f, g, k and j). These two domains are linked by a central stalk (subunits gamma, delta, and epsilon) rotating inside the F1 region and a stationary peripheral stalk (subunits F6, b, d, and OSCP).</text>
</comment>
<keyword evidence="11 15" id="KW-0066">ATP synthesis</keyword>
<evidence type="ECO:0000256" key="13">
    <source>
        <dbReference type="ARBA" id="ARBA00064647"/>
    </source>
</evidence>
<evidence type="ECO:0000256" key="14">
    <source>
        <dbReference type="ARBA" id="ARBA00074682"/>
    </source>
</evidence>
<evidence type="ECO:0000256" key="10">
    <source>
        <dbReference type="ARBA" id="ARBA00023136"/>
    </source>
</evidence>
<evidence type="ECO:0000313" key="17">
    <source>
        <dbReference type="EMBL" id="KAK9508452.1"/>
    </source>
</evidence>
<proteinExistence type="inferred from homology"/>
<protein>
    <recommendedName>
        <fullName evidence="14 15">ATP synthase F(0) complex subunit e, mitochondrial</fullName>
    </recommendedName>
</protein>
<dbReference type="PANTHER" id="PTHR12427:SF1">
    <property type="entry name" value="ATP SYNTHASE SUBUNIT E, MITOCHONDRIAL"/>
    <property type="match status" value="1"/>
</dbReference>
<keyword evidence="7" id="KW-0007">Acetylation</keyword>
<keyword evidence="16" id="KW-0175">Coiled coil</keyword>
<feature type="coiled-coil region" evidence="16">
    <location>
        <begin position="50"/>
        <end position="77"/>
    </location>
</feature>
<dbReference type="GO" id="GO:0015078">
    <property type="term" value="F:proton transmembrane transporter activity"/>
    <property type="evidence" value="ECO:0007669"/>
    <property type="project" value="InterPro"/>
</dbReference>
<accession>A0AAW1DHM6</accession>
<evidence type="ECO:0000256" key="2">
    <source>
        <dbReference type="ARBA" id="ARBA00007333"/>
    </source>
</evidence>
<evidence type="ECO:0000256" key="16">
    <source>
        <dbReference type="SAM" id="Coils"/>
    </source>
</evidence>
<comment type="caution">
    <text evidence="17">The sequence shown here is derived from an EMBL/GenBank/DDBJ whole genome shotgun (WGS) entry which is preliminary data.</text>
</comment>
<dbReference type="Pfam" id="PF05680">
    <property type="entry name" value="ATP-synt_E"/>
    <property type="match status" value="1"/>
</dbReference>
<keyword evidence="9 15" id="KW-0496">Mitochondrion</keyword>
<evidence type="ECO:0000256" key="3">
    <source>
        <dbReference type="ARBA" id="ARBA00022448"/>
    </source>
</evidence>
<evidence type="ECO:0000256" key="9">
    <source>
        <dbReference type="ARBA" id="ARBA00023128"/>
    </source>
</evidence>
<keyword evidence="4 15" id="KW-0138">CF(0)</keyword>
<keyword evidence="3 15" id="KW-0813">Transport</keyword>
<comment type="subunit">
    <text evidence="15">F-type ATPases have 2 components, CF(1) - the catalytic core - and CF(0) - the membrane proton channel. CF(1) and CF(0) have multiple subunits.</text>
</comment>
<dbReference type="AlphaFoldDB" id="A0AAW1DHM6"/>
<organism evidence="17 18">
    <name type="scientific">Rhynocoris fuscipes</name>
    <dbReference type="NCBI Taxonomy" id="488301"/>
    <lineage>
        <taxon>Eukaryota</taxon>
        <taxon>Metazoa</taxon>
        <taxon>Ecdysozoa</taxon>
        <taxon>Arthropoda</taxon>
        <taxon>Hexapoda</taxon>
        <taxon>Insecta</taxon>
        <taxon>Pterygota</taxon>
        <taxon>Neoptera</taxon>
        <taxon>Paraneoptera</taxon>
        <taxon>Hemiptera</taxon>
        <taxon>Heteroptera</taxon>
        <taxon>Panheteroptera</taxon>
        <taxon>Cimicomorpha</taxon>
        <taxon>Reduviidae</taxon>
        <taxon>Harpactorinae</taxon>
        <taxon>Harpactorini</taxon>
        <taxon>Rhynocoris</taxon>
    </lineage>
</organism>